<dbReference type="AlphaFoldDB" id="A0A5C6EXQ9"/>
<accession>A0A5C6EXQ9</accession>
<organism evidence="2 3">
    <name type="scientific">Rubripirellula reticaptiva</name>
    <dbReference type="NCBI Taxonomy" id="2528013"/>
    <lineage>
        <taxon>Bacteria</taxon>
        <taxon>Pseudomonadati</taxon>
        <taxon>Planctomycetota</taxon>
        <taxon>Planctomycetia</taxon>
        <taxon>Pirellulales</taxon>
        <taxon>Pirellulaceae</taxon>
        <taxon>Rubripirellula</taxon>
    </lineage>
</organism>
<evidence type="ECO:0000313" key="3">
    <source>
        <dbReference type="Proteomes" id="UP000317977"/>
    </source>
</evidence>
<proteinExistence type="predicted"/>
<keyword evidence="3" id="KW-1185">Reference proteome</keyword>
<dbReference type="EMBL" id="SJPX01000003">
    <property type="protein sequence ID" value="TWU52001.1"/>
    <property type="molecule type" value="Genomic_DNA"/>
</dbReference>
<name>A0A5C6EXQ9_9BACT</name>
<feature type="compositionally biased region" description="Polar residues" evidence="1">
    <location>
        <begin position="73"/>
        <end position="87"/>
    </location>
</feature>
<gene>
    <name evidence="2" type="ORF">Poly59_35980</name>
</gene>
<evidence type="ECO:0000313" key="2">
    <source>
        <dbReference type="EMBL" id="TWU52001.1"/>
    </source>
</evidence>
<sequence>MPPGLSAHVLLLRKRCNVKYQSLNRAPKDVGESVFKQELEYWNIAMMAELERQHGHDFLSKPNEEAFERRQTLLESQRNSASRTPQSRKFGPRRFGQ</sequence>
<reference evidence="2 3" key="1">
    <citation type="submission" date="2019-02" db="EMBL/GenBank/DDBJ databases">
        <title>Deep-cultivation of Planctomycetes and their phenomic and genomic characterization uncovers novel biology.</title>
        <authorList>
            <person name="Wiegand S."/>
            <person name="Jogler M."/>
            <person name="Boedeker C."/>
            <person name="Pinto D."/>
            <person name="Vollmers J."/>
            <person name="Rivas-Marin E."/>
            <person name="Kohn T."/>
            <person name="Peeters S.H."/>
            <person name="Heuer A."/>
            <person name="Rast P."/>
            <person name="Oberbeckmann S."/>
            <person name="Bunk B."/>
            <person name="Jeske O."/>
            <person name="Meyerdierks A."/>
            <person name="Storesund J.E."/>
            <person name="Kallscheuer N."/>
            <person name="Luecker S."/>
            <person name="Lage O.M."/>
            <person name="Pohl T."/>
            <person name="Merkel B.J."/>
            <person name="Hornburger P."/>
            <person name="Mueller R.-W."/>
            <person name="Bruemmer F."/>
            <person name="Labrenz M."/>
            <person name="Spormann A.M."/>
            <person name="Op Den Camp H."/>
            <person name="Overmann J."/>
            <person name="Amann R."/>
            <person name="Jetten M.S.M."/>
            <person name="Mascher T."/>
            <person name="Medema M.H."/>
            <person name="Devos D.P."/>
            <person name="Kaster A.-K."/>
            <person name="Ovreas L."/>
            <person name="Rohde M."/>
            <person name="Galperin M.Y."/>
            <person name="Jogler C."/>
        </authorList>
    </citation>
    <scope>NUCLEOTIDE SEQUENCE [LARGE SCALE GENOMIC DNA]</scope>
    <source>
        <strain evidence="2 3">Poly59</strain>
    </source>
</reference>
<evidence type="ECO:0000256" key="1">
    <source>
        <dbReference type="SAM" id="MobiDB-lite"/>
    </source>
</evidence>
<comment type="caution">
    <text evidence="2">The sequence shown here is derived from an EMBL/GenBank/DDBJ whole genome shotgun (WGS) entry which is preliminary data.</text>
</comment>
<feature type="compositionally biased region" description="Basic and acidic residues" evidence="1">
    <location>
        <begin position="56"/>
        <end position="72"/>
    </location>
</feature>
<feature type="region of interest" description="Disordered" evidence="1">
    <location>
        <begin position="56"/>
        <end position="97"/>
    </location>
</feature>
<dbReference type="Proteomes" id="UP000317977">
    <property type="component" value="Unassembled WGS sequence"/>
</dbReference>
<protein>
    <submittedName>
        <fullName evidence="2">Uncharacterized protein</fullName>
    </submittedName>
</protein>